<name>A0ACC7MG52_9BURK</name>
<dbReference type="EMBL" id="JASNRB020000013">
    <property type="protein sequence ID" value="MFJ1470163.1"/>
    <property type="molecule type" value="Genomic_DNA"/>
</dbReference>
<gene>
    <name evidence="1" type="ORF">QPK29_020825</name>
</gene>
<accession>A0ACC7MG52</accession>
<comment type="caution">
    <text evidence="1">The sequence shown here is derived from an EMBL/GenBank/DDBJ whole genome shotgun (WGS) entry which is preliminary data.</text>
</comment>
<sequence>MTEPNRYDLTDATPGNSRALARQIAAEMVQNHEIPTAEAVRKRIVERTRGELNPSALTIQTEMKAWYGEEFWPTFHAMGTVPKDSEVPAQVRAIFQSSFQTIAVQLFAAARTSFDGEREEYQRQIAEADRVVQDLQQKLGEQETHTGAAQELFAIEQHNHADTRQKLEAADAQVRELAVKLQAAHEQQAKHEQQLNEIRTSERQRADTQIEAARADAQRHLQEIDNLRQRVKAQDLSLASQTAENRRLGLEHAKIAAEATALAQELKNTQAANAKEVARLAAALQAAQAGTAQGERMRPALRAAGGTVAIARGAGRTKKSLRKPTRNT</sequence>
<reference evidence="1" key="1">
    <citation type="submission" date="2024-11" db="EMBL/GenBank/DDBJ databases">
        <title>Description of Massilia orientalis sp. nov., isolated from rhizosphere soil of Ageratina adenophora.</title>
        <authorList>
            <person name="Wang Y."/>
        </authorList>
    </citation>
    <scope>NUCLEOTIDE SEQUENCE</scope>
    <source>
        <strain evidence="1">YIM B02787</strain>
    </source>
</reference>
<evidence type="ECO:0000313" key="2">
    <source>
        <dbReference type="Proteomes" id="UP001168096"/>
    </source>
</evidence>
<evidence type="ECO:0000313" key="1">
    <source>
        <dbReference type="EMBL" id="MFJ1470163.1"/>
    </source>
</evidence>
<keyword evidence="2" id="KW-1185">Reference proteome</keyword>
<organism evidence="1 2">
    <name type="scientific">Massilia orientalis</name>
    <dbReference type="NCBI Taxonomy" id="3050128"/>
    <lineage>
        <taxon>Bacteria</taxon>
        <taxon>Pseudomonadati</taxon>
        <taxon>Pseudomonadota</taxon>
        <taxon>Betaproteobacteria</taxon>
        <taxon>Burkholderiales</taxon>
        <taxon>Oxalobacteraceae</taxon>
        <taxon>Telluria group</taxon>
        <taxon>Massilia</taxon>
    </lineage>
</organism>
<protein>
    <submittedName>
        <fullName evidence="1">Uncharacterized protein</fullName>
    </submittedName>
</protein>
<proteinExistence type="predicted"/>
<dbReference type="Proteomes" id="UP001168096">
    <property type="component" value="Unassembled WGS sequence"/>
</dbReference>